<feature type="domain" description="MAE-28990/MAE-18760-like HEPN" evidence="1">
    <location>
        <begin position="8"/>
        <end position="205"/>
    </location>
</feature>
<comment type="caution">
    <text evidence="2">The sequence shown here is derived from an EMBL/GenBank/DDBJ whole genome shotgun (WGS) entry which is preliminary data.</text>
</comment>
<reference evidence="2" key="2">
    <citation type="submission" date="2020-09" db="EMBL/GenBank/DDBJ databases">
        <authorList>
            <person name="Sun Q."/>
            <person name="Kim S."/>
        </authorList>
    </citation>
    <scope>NUCLEOTIDE SEQUENCE</scope>
    <source>
        <strain evidence="2">KCTC 42650</strain>
    </source>
</reference>
<protein>
    <recommendedName>
        <fullName evidence="1">MAE-28990/MAE-18760-like HEPN domain-containing protein</fullName>
    </recommendedName>
</protein>
<dbReference type="InterPro" id="IPR040788">
    <property type="entry name" value="HEPN_MAE_28990"/>
</dbReference>
<gene>
    <name evidence="2" type="ORF">GCM10017056_27360</name>
</gene>
<keyword evidence="3" id="KW-1185">Reference proteome</keyword>
<reference evidence="2" key="1">
    <citation type="journal article" date="2014" name="Int. J. Syst. Evol. Microbiol.">
        <title>Complete genome sequence of Corynebacterium casei LMG S-19264T (=DSM 44701T), isolated from a smear-ripened cheese.</title>
        <authorList>
            <consortium name="US DOE Joint Genome Institute (JGI-PGF)"/>
            <person name="Walter F."/>
            <person name="Albersmeier A."/>
            <person name="Kalinowski J."/>
            <person name="Ruckert C."/>
        </authorList>
    </citation>
    <scope>NUCLEOTIDE SEQUENCE</scope>
    <source>
        <strain evidence="2">KCTC 42650</strain>
    </source>
</reference>
<evidence type="ECO:0000313" key="2">
    <source>
        <dbReference type="EMBL" id="GHF54425.1"/>
    </source>
</evidence>
<dbReference type="EMBL" id="BNCJ01000007">
    <property type="protein sequence ID" value="GHF54425.1"/>
    <property type="molecule type" value="Genomic_DNA"/>
</dbReference>
<dbReference type="Proteomes" id="UP000626220">
    <property type="component" value="Unassembled WGS sequence"/>
</dbReference>
<organism evidence="2 3">
    <name type="scientific">Seohaeicola zhoushanensis</name>
    <dbReference type="NCBI Taxonomy" id="1569283"/>
    <lineage>
        <taxon>Bacteria</taxon>
        <taxon>Pseudomonadati</taxon>
        <taxon>Pseudomonadota</taxon>
        <taxon>Alphaproteobacteria</taxon>
        <taxon>Rhodobacterales</taxon>
        <taxon>Roseobacteraceae</taxon>
        <taxon>Seohaeicola</taxon>
    </lineage>
</organism>
<proteinExistence type="predicted"/>
<evidence type="ECO:0000259" key="1">
    <source>
        <dbReference type="Pfam" id="PF18737"/>
    </source>
</evidence>
<dbReference type="Pfam" id="PF18737">
    <property type="entry name" value="HEPN_MAE_28990"/>
    <property type="match status" value="1"/>
</dbReference>
<evidence type="ECO:0000313" key="3">
    <source>
        <dbReference type="Proteomes" id="UP000626220"/>
    </source>
</evidence>
<accession>A0A8J3M8H3</accession>
<sequence length="206" mass="23904">MAMSPLEIISQDLDWREAELGSLKVLLIRRDTTDLQKLVLLRACWALLYAHYEGFVKTAMTIFYDEARKRVQNCGSLPKLTRLFALERMLRQLKGLPPIDFLTEIEDFVNAHHAGKPTFPEVETKSNLWPNVFSEILDVADLSVPSLETHKFLINTLVSRRNNIAHGQRDLITDISYYRSHETAVYDLMYELSYSIDERLRKAPYV</sequence>
<dbReference type="AlphaFoldDB" id="A0A8J3M8H3"/>
<name>A0A8J3M8H3_9RHOB</name>